<protein>
    <submittedName>
        <fullName evidence="6">ATP-grasp domain-containing protein</fullName>
    </submittedName>
</protein>
<keyword evidence="7" id="KW-1185">Reference proteome</keyword>
<dbReference type="GO" id="GO:0016874">
    <property type="term" value="F:ligase activity"/>
    <property type="evidence" value="ECO:0007669"/>
    <property type="project" value="UniProtKB-KW"/>
</dbReference>
<organism evidence="6 7">
    <name type="scientific">Amycolatopsis marina</name>
    <dbReference type="NCBI Taxonomy" id="490629"/>
    <lineage>
        <taxon>Bacteria</taxon>
        <taxon>Bacillati</taxon>
        <taxon>Actinomycetota</taxon>
        <taxon>Actinomycetes</taxon>
        <taxon>Pseudonocardiales</taxon>
        <taxon>Pseudonocardiaceae</taxon>
        <taxon>Amycolatopsis</taxon>
    </lineage>
</organism>
<name>A0A1I0X1E0_9PSEU</name>
<keyword evidence="3 4" id="KW-0067">ATP-binding</keyword>
<reference evidence="7" key="1">
    <citation type="submission" date="2016-10" db="EMBL/GenBank/DDBJ databases">
        <authorList>
            <person name="Varghese N."/>
            <person name="Submissions S."/>
        </authorList>
    </citation>
    <scope>NUCLEOTIDE SEQUENCE [LARGE SCALE GENOMIC DNA]</scope>
    <source>
        <strain evidence="7">CGMCC 4.3568</strain>
    </source>
</reference>
<dbReference type="Proteomes" id="UP000243799">
    <property type="component" value="Unassembled WGS sequence"/>
</dbReference>
<dbReference type="PANTHER" id="PTHR43585">
    <property type="entry name" value="FUMIPYRROLE BIOSYNTHESIS PROTEIN C"/>
    <property type="match status" value="1"/>
</dbReference>
<evidence type="ECO:0000256" key="1">
    <source>
        <dbReference type="ARBA" id="ARBA00022598"/>
    </source>
</evidence>
<evidence type="ECO:0000313" key="7">
    <source>
        <dbReference type="Proteomes" id="UP000243799"/>
    </source>
</evidence>
<dbReference type="EMBL" id="FOKG01000002">
    <property type="protein sequence ID" value="SFA94186.1"/>
    <property type="molecule type" value="Genomic_DNA"/>
</dbReference>
<sequence>MSQIDVFVVGLDEANMRTLNDVPDAVQYHFHGLLSIEEVQHGEIPIADLIRKAEKALDDFDGEIGAIVGYWDFPVSTLVPILCKRYGLPSADLEAIVKCEHKYWSRLEQEKVIEEHPRFGIVDLENPRVPAGMNYPMWLKPVKSFSSELAFKVKDDADFEYATREMAEGIDRIGKPFEYIMEQIDLPPEIAEVGGAACLAEEAMSGQQAASEGYVYDGEVVVYGVLDSLNYPGTSSFLRHQYPSQLPTPMVRRIREISEKVVKQLGMNNCTFSIEFFCKPDSGEIGLLEVNPRHSQSHAELFEFVDGVPNHYCMLSVGRGQDPNLPHRKGPYELAAKWYHRRFGDALVTRLPTEEEIEALRDEIPGLHIDLQANEGERLSSLPGQDSYSYELAHIYLGADDEKELEQKYDRVIERLRFEFADEEEEKRPAVE</sequence>
<feature type="domain" description="ATP-grasp" evidence="5">
    <location>
        <begin position="80"/>
        <end position="319"/>
    </location>
</feature>
<dbReference type="InterPro" id="IPR052032">
    <property type="entry name" value="ATP-dep_AA_Ligase"/>
</dbReference>
<dbReference type="AlphaFoldDB" id="A0A1I0X1E0"/>
<keyword evidence="1" id="KW-0436">Ligase</keyword>
<dbReference type="InterPro" id="IPR011761">
    <property type="entry name" value="ATP-grasp"/>
</dbReference>
<dbReference type="PROSITE" id="PS50975">
    <property type="entry name" value="ATP_GRASP"/>
    <property type="match status" value="1"/>
</dbReference>
<dbReference type="SUPFAM" id="SSF56059">
    <property type="entry name" value="Glutathione synthetase ATP-binding domain-like"/>
    <property type="match status" value="1"/>
</dbReference>
<proteinExistence type="predicted"/>
<accession>A0A1I0X1E0</accession>
<dbReference type="STRING" id="490629.SAMN05216266_102356"/>
<dbReference type="Gene3D" id="3.30.470.20">
    <property type="entry name" value="ATP-grasp fold, B domain"/>
    <property type="match status" value="1"/>
</dbReference>
<keyword evidence="2 4" id="KW-0547">Nucleotide-binding</keyword>
<evidence type="ECO:0000313" key="6">
    <source>
        <dbReference type="EMBL" id="SFA94186.1"/>
    </source>
</evidence>
<evidence type="ECO:0000256" key="3">
    <source>
        <dbReference type="ARBA" id="ARBA00022840"/>
    </source>
</evidence>
<evidence type="ECO:0000256" key="4">
    <source>
        <dbReference type="PROSITE-ProRule" id="PRU00409"/>
    </source>
</evidence>
<dbReference type="GO" id="GO:0046872">
    <property type="term" value="F:metal ion binding"/>
    <property type="evidence" value="ECO:0007669"/>
    <property type="project" value="InterPro"/>
</dbReference>
<evidence type="ECO:0000259" key="5">
    <source>
        <dbReference type="PROSITE" id="PS50975"/>
    </source>
</evidence>
<dbReference type="GO" id="GO:0005524">
    <property type="term" value="F:ATP binding"/>
    <property type="evidence" value="ECO:0007669"/>
    <property type="project" value="UniProtKB-UniRule"/>
</dbReference>
<evidence type="ECO:0000256" key="2">
    <source>
        <dbReference type="ARBA" id="ARBA00022741"/>
    </source>
</evidence>
<dbReference type="Pfam" id="PF13535">
    <property type="entry name" value="ATP-grasp_4"/>
    <property type="match status" value="1"/>
</dbReference>
<gene>
    <name evidence="6" type="ORF">SAMN05216266_102356</name>
</gene>
<dbReference type="PANTHER" id="PTHR43585:SF2">
    <property type="entry name" value="ATP-GRASP ENZYME FSQD"/>
    <property type="match status" value="1"/>
</dbReference>